<protein>
    <submittedName>
        <fullName evidence="2">Uncharacterized protein</fullName>
    </submittedName>
</protein>
<dbReference type="Proteomes" id="UP000799779">
    <property type="component" value="Unassembled WGS sequence"/>
</dbReference>
<proteinExistence type="predicted"/>
<reference evidence="2" key="1">
    <citation type="journal article" date="2020" name="Stud. Mycol.">
        <title>101 Dothideomycetes genomes: a test case for predicting lifestyles and emergence of pathogens.</title>
        <authorList>
            <person name="Haridas S."/>
            <person name="Albert R."/>
            <person name="Binder M."/>
            <person name="Bloem J."/>
            <person name="Labutti K."/>
            <person name="Salamov A."/>
            <person name="Andreopoulos B."/>
            <person name="Baker S."/>
            <person name="Barry K."/>
            <person name="Bills G."/>
            <person name="Bluhm B."/>
            <person name="Cannon C."/>
            <person name="Castanera R."/>
            <person name="Culley D."/>
            <person name="Daum C."/>
            <person name="Ezra D."/>
            <person name="Gonzalez J."/>
            <person name="Henrissat B."/>
            <person name="Kuo A."/>
            <person name="Liang C."/>
            <person name="Lipzen A."/>
            <person name="Lutzoni F."/>
            <person name="Magnuson J."/>
            <person name="Mondo S."/>
            <person name="Nolan M."/>
            <person name="Ohm R."/>
            <person name="Pangilinan J."/>
            <person name="Park H.-J."/>
            <person name="Ramirez L."/>
            <person name="Alfaro M."/>
            <person name="Sun H."/>
            <person name="Tritt A."/>
            <person name="Yoshinaga Y."/>
            <person name="Zwiers L.-H."/>
            <person name="Turgeon B."/>
            <person name="Goodwin S."/>
            <person name="Spatafora J."/>
            <person name="Crous P."/>
            <person name="Grigoriev I."/>
        </authorList>
    </citation>
    <scope>NUCLEOTIDE SEQUENCE</scope>
    <source>
        <strain evidence="2">CBS 123094</strain>
    </source>
</reference>
<feature type="region of interest" description="Disordered" evidence="1">
    <location>
        <begin position="1"/>
        <end position="26"/>
    </location>
</feature>
<evidence type="ECO:0000256" key="1">
    <source>
        <dbReference type="SAM" id="MobiDB-lite"/>
    </source>
</evidence>
<accession>A0A6A5WJP7</accession>
<sequence length="65" mass="6808">MSAPNVTGTGGQGVPAGNGGYPTSGMNGGQHNRYPCPNNGQPGHIDKFHYVARRYCGDCQAKQDD</sequence>
<dbReference type="AlphaFoldDB" id="A0A6A5WJP7"/>
<dbReference type="EMBL" id="ML977608">
    <property type="protein sequence ID" value="KAF1997896.1"/>
    <property type="molecule type" value="Genomic_DNA"/>
</dbReference>
<gene>
    <name evidence="2" type="ORF">P154DRAFT_578426</name>
</gene>
<organism evidence="2 3">
    <name type="scientific">Amniculicola lignicola CBS 123094</name>
    <dbReference type="NCBI Taxonomy" id="1392246"/>
    <lineage>
        <taxon>Eukaryota</taxon>
        <taxon>Fungi</taxon>
        <taxon>Dikarya</taxon>
        <taxon>Ascomycota</taxon>
        <taxon>Pezizomycotina</taxon>
        <taxon>Dothideomycetes</taxon>
        <taxon>Pleosporomycetidae</taxon>
        <taxon>Pleosporales</taxon>
        <taxon>Amniculicolaceae</taxon>
        <taxon>Amniculicola</taxon>
    </lineage>
</organism>
<feature type="compositionally biased region" description="Gly residues" evidence="1">
    <location>
        <begin position="8"/>
        <end position="26"/>
    </location>
</feature>
<evidence type="ECO:0000313" key="2">
    <source>
        <dbReference type="EMBL" id="KAF1997896.1"/>
    </source>
</evidence>
<evidence type="ECO:0000313" key="3">
    <source>
        <dbReference type="Proteomes" id="UP000799779"/>
    </source>
</evidence>
<keyword evidence="3" id="KW-1185">Reference proteome</keyword>
<name>A0A6A5WJP7_9PLEO</name>